<evidence type="ECO:0000259" key="1">
    <source>
        <dbReference type="Pfam" id="PF11716"/>
    </source>
</evidence>
<dbReference type="AlphaFoldDB" id="A0A7H0I1H0"/>
<name>A0A7H0I1H0_9ACTN</name>
<dbReference type="Proteomes" id="UP000516230">
    <property type="component" value="Chromosome"/>
</dbReference>
<keyword evidence="2" id="KW-0413">Isomerase</keyword>
<accession>A0A7H0I1H0</accession>
<dbReference type="SUPFAM" id="SSF109854">
    <property type="entry name" value="DinB/YfiT-like putative metalloenzymes"/>
    <property type="match status" value="1"/>
</dbReference>
<gene>
    <name evidence="2" type="ORF">IAG43_29420</name>
</gene>
<evidence type="ECO:0000313" key="3">
    <source>
        <dbReference type="Proteomes" id="UP000516230"/>
    </source>
</evidence>
<dbReference type="RefSeq" id="WP_187743692.1">
    <property type="nucleotide sequence ID" value="NZ_CP060825.1"/>
</dbReference>
<dbReference type="Gene3D" id="1.20.120.450">
    <property type="entry name" value="dinb family like domain"/>
    <property type="match status" value="1"/>
</dbReference>
<dbReference type="GO" id="GO:0046872">
    <property type="term" value="F:metal ion binding"/>
    <property type="evidence" value="ECO:0007669"/>
    <property type="project" value="InterPro"/>
</dbReference>
<protein>
    <submittedName>
        <fullName evidence="2">Maleylpyruvate isomerase N-terminal domain-containing protein</fullName>
    </submittedName>
</protein>
<reference evidence="2 3" key="1">
    <citation type="submission" date="2020-08" db="EMBL/GenBank/DDBJ databases">
        <title>A novel species.</title>
        <authorList>
            <person name="Gao J."/>
        </authorList>
    </citation>
    <scope>NUCLEOTIDE SEQUENCE [LARGE SCALE GENOMIC DNA]</scope>
    <source>
        <strain evidence="2 3">CRPJ-33</strain>
    </source>
</reference>
<sequence length="209" mass="21931">MIREAFLQGAAAAADLIGHPSVAAAWNAPSVLPGYRVGGLCGHLARNVVLVEPLLAAPASGARPLPLLDHYTGDDWLDADPQSEEHLAIRERGEKAAADGPGSLAERVSGAVGRLAPAVAAQPADRVVDLPGMWSLTLDDFLLTRLVELTVHCDDLAVSVGEPTPELPAAHYEETIALLSRLAVRRHGPTALLRALSRSERAPATVSAF</sequence>
<feature type="domain" description="Mycothiol-dependent maleylpyruvate isomerase metal-binding" evidence="1">
    <location>
        <begin position="8"/>
        <end position="157"/>
    </location>
</feature>
<keyword evidence="3" id="KW-1185">Reference proteome</keyword>
<dbReference type="EMBL" id="CP060825">
    <property type="protein sequence ID" value="QNP66636.1"/>
    <property type="molecule type" value="Genomic_DNA"/>
</dbReference>
<keyword evidence="2" id="KW-0670">Pyruvate</keyword>
<dbReference type="KEGG" id="sgj:IAG43_29420"/>
<dbReference type="InterPro" id="IPR024344">
    <property type="entry name" value="MDMPI_metal-binding"/>
</dbReference>
<dbReference type="InterPro" id="IPR034660">
    <property type="entry name" value="DinB/YfiT-like"/>
</dbReference>
<organism evidence="2 3">
    <name type="scientific">Streptomyces genisteinicus</name>
    <dbReference type="NCBI Taxonomy" id="2768068"/>
    <lineage>
        <taxon>Bacteria</taxon>
        <taxon>Bacillati</taxon>
        <taxon>Actinomycetota</taxon>
        <taxon>Actinomycetes</taxon>
        <taxon>Kitasatosporales</taxon>
        <taxon>Streptomycetaceae</taxon>
        <taxon>Streptomyces</taxon>
    </lineage>
</organism>
<proteinExistence type="predicted"/>
<dbReference type="Pfam" id="PF11716">
    <property type="entry name" value="MDMPI_N"/>
    <property type="match status" value="1"/>
</dbReference>
<evidence type="ECO:0000313" key="2">
    <source>
        <dbReference type="EMBL" id="QNP66636.1"/>
    </source>
</evidence>
<dbReference type="GO" id="GO:0016853">
    <property type="term" value="F:isomerase activity"/>
    <property type="evidence" value="ECO:0007669"/>
    <property type="project" value="UniProtKB-KW"/>
</dbReference>